<dbReference type="SUPFAM" id="SSF56112">
    <property type="entry name" value="Protein kinase-like (PK-like)"/>
    <property type="match status" value="1"/>
</dbReference>
<dbReference type="InterPro" id="IPR008984">
    <property type="entry name" value="SMAD_FHA_dom_sf"/>
</dbReference>
<evidence type="ECO:0000259" key="2">
    <source>
        <dbReference type="PROSITE" id="PS50006"/>
    </source>
</evidence>
<dbReference type="Gene3D" id="2.60.200.20">
    <property type="match status" value="1"/>
</dbReference>
<dbReference type="InterPro" id="IPR000719">
    <property type="entry name" value="Prot_kinase_dom"/>
</dbReference>
<dbReference type="Proteomes" id="UP001476247">
    <property type="component" value="Unassembled WGS sequence"/>
</dbReference>
<reference evidence="4 5" key="1">
    <citation type="submission" date="2024-04" db="EMBL/GenBank/DDBJ databases">
        <title>genome sequences of Mucor flavus KT1a and Helicostylum pulchrum KT1b strains isolation_sourced from the surface of a dry-aged beef.</title>
        <authorList>
            <person name="Toyotome T."/>
            <person name="Hosono M."/>
            <person name="Torimaru M."/>
            <person name="Fukuda K."/>
            <person name="Mikami N."/>
        </authorList>
    </citation>
    <scope>NUCLEOTIDE SEQUENCE [LARGE SCALE GENOMIC DNA]</scope>
    <source>
        <strain evidence="4 5">KT1b</strain>
    </source>
</reference>
<name>A0ABP9XWP6_9FUNG</name>
<evidence type="ECO:0000256" key="1">
    <source>
        <dbReference type="ARBA" id="ARBA00005575"/>
    </source>
</evidence>
<feature type="domain" description="Protein kinase" evidence="3">
    <location>
        <begin position="158"/>
        <end position="255"/>
    </location>
</feature>
<evidence type="ECO:0000313" key="5">
    <source>
        <dbReference type="Proteomes" id="UP001476247"/>
    </source>
</evidence>
<organism evidence="4 5">
    <name type="scientific">Helicostylum pulchrum</name>
    <dbReference type="NCBI Taxonomy" id="562976"/>
    <lineage>
        <taxon>Eukaryota</taxon>
        <taxon>Fungi</taxon>
        <taxon>Fungi incertae sedis</taxon>
        <taxon>Mucoromycota</taxon>
        <taxon>Mucoromycotina</taxon>
        <taxon>Mucoromycetes</taxon>
        <taxon>Mucorales</taxon>
        <taxon>Mucorineae</taxon>
        <taxon>Mucoraceae</taxon>
        <taxon>Helicostylum</taxon>
    </lineage>
</organism>
<dbReference type="PROSITE" id="PS50011">
    <property type="entry name" value="PROTEIN_KINASE_DOM"/>
    <property type="match status" value="1"/>
</dbReference>
<dbReference type="Gene3D" id="3.30.200.20">
    <property type="entry name" value="Phosphorylase Kinase, domain 1"/>
    <property type="match status" value="1"/>
</dbReference>
<evidence type="ECO:0000313" key="4">
    <source>
        <dbReference type="EMBL" id="GAA5799199.1"/>
    </source>
</evidence>
<feature type="domain" description="FHA" evidence="2">
    <location>
        <begin position="105"/>
        <end position="164"/>
    </location>
</feature>
<evidence type="ECO:0000259" key="3">
    <source>
        <dbReference type="PROSITE" id="PS50011"/>
    </source>
</evidence>
<dbReference type="EMBL" id="BAABUJ010000012">
    <property type="protein sequence ID" value="GAA5799199.1"/>
    <property type="molecule type" value="Genomic_DNA"/>
</dbReference>
<sequence length="255" mass="29085">MKSIVPVKKYQSCAPVTSDYRCSLKQTRRMKSMNNLPCHSTRKLPKRVTLSQVEVSPKILKLVEGLPTLEETRDAWGYIYETGNSVLTLDRKLNGELHAGQVAGYLIGTDEPCDIKTRYDDAPKRHALIYASPRIQDKKHVFAVFIQDLSTRSIDGVWVNYKNIGKNVFELTSKDIIHFRDPLKFTSNKTICKSTGKRVAIKEVRLCKNQDAANVKKRVSLLREISVCMALPVHPCIIQTNKVFEEDDKIYLVME</sequence>
<dbReference type="Pfam" id="PF00498">
    <property type="entry name" value="FHA"/>
    <property type="match status" value="1"/>
</dbReference>
<dbReference type="PROSITE" id="PS50006">
    <property type="entry name" value="FHA_DOMAIN"/>
    <property type="match status" value="1"/>
</dbReference>
<accession>A0ABP9XWP6</accession>
<dbReference type="SUPFAM" id="SSF49879">
    <property type="entry name" value="SMAD/FHA domain"/>
    <property type="match status" value="1"/>
</dbReference>
<proteinExistence type="inferred from homology"/>
<dbReference type="InterPro" id="IPR000253">
    <property type="entry name" value="FHA_dom"/>
</dbReference>
<comment type="caution">
    <text evidence="4">The sequence shown here is derived from an EMBL/GenBank/DDBJ whole genome shotgun (WGS) entry which is preliminary data.</text>
</comment>
<protein>
    <submittedName>
        <fullName evidence="4">Uncharacterized protein</fullName>
    </submittedName>
</protein>
<gene>
    <name evidence="4" type="ORF">HPULCUR_004609</name>
</gene>
<comment type="similarity">
    <text evidence="1">Belongs to the protein kinase superfamily. CAMK Ser/Thr protein kinase family. CHEK2 subfamily.</text>
</comment>
<keyword evidence="5" id="KW-1185">Reference proteome</keyword>
<dbReference type="InterPro" id="IPR011009">
    <property type="entry name" value="Kinase-like_dom_sf"/>
</dbReference>